<evidence type="ECO:0000256" key="1">
    <source>
        <dbReference type="SAM" id="MobiDB-lite"/>
    </source>
</evidence>
<reference evidence="2 3" key="1">
    <citation type="submission" date="2019-03" db="EMBL/GenBank/DDBJ databases">
        <title>First draft genome of Liparis tanakae, snailfish: a comprehensive survey of snailfish specific genes.</title>
        <authorList>
            <person name="Kim W."/>
            <person name="Song I."/>
            <person name="Jeong J.-H."/>
            <person name="Kim D."/>
            <person name="Kim S."/>
            <person name="Ryu S."/>
            <person name="Song J.Y."/>
            <person name="Lee S.K."/>
        </authorList>
    </citation>
    <scope>NUCLEOTIDE SEQUENCE [LARGE SCALE GENOMIC DNA]</scope>
    <source>
        <tissue evidence="2">Muscle</tissue>
    </source>
</reference>
<proteinExistence type="predicted"/>
<accession>A0A4Z2H1G0</accession>
<gene>
    <name evidence="2" type="ORF">EYF80_031057</name>
</gene>
<name>A0A4Z2H1G0_9TELE</name>
<evidence type="ECO:0000313" key="2">
    <source>
        <dbReference type="EMBL" id="TNN58732.1"/>
    </source>
</evidence>
<dbReference type="EMBL" id="SRLO01000372">
    <property type="protein sequence ID" value="TNN58732.1"/>
    <property type="molecule type" value="Genomic_DNA"/>
</dbReference>
<comment type="caution">
    <text evidence="2">The sequence shown here is derived from an EMBL/GenBank/DDBJ whole genome shotgun (WGS) entry which is preliminary data.</text>
</comment>
<evidence type="ECO:0000313" key="3">
    <source>
        <dbReference type="Proteomes" id="UP000314294"/>
    </source>
</evidence>
<dbReference type="Proteomes" id="UP000314294">
    <property type="component" value="Unassembled WGS sequence"/>
</dbReference>
<dbReference type="AlphaFoldDB" id="A0A4Z2H1G0"/>
<sequence length="82" mass="9193">MQIATFPTEDKSQMLLGVVIQRGGHKSSCLPVCRGIQPVTFDDREKARKVLPIESAGPRERRDGSELGETRPGWKSETRRLT</sequence>
<protein>
    <submittedName>
        <fullName evidence="2">Uncharacterized protein</fullName>
    </submittedName>
</protein>
<feature type="region of interest" description="Disordered" evidence="1">
    <location>
        <begin position="50"/>
        <end position="82"/>
    </location>
</feature>
<feature type="compositionally biased region" description="Basic and acidic residues" evidence="1">
    <location>
        <begin position="57"/>
        <end position="82"/>
    </location>
</feature>
<organism evidence="2 3">
    <name type="scientific">Liparis tanakae</name>
    <name type="common">Tanaka's snailfish</name>
    <dbReference type="NCBI Taxonomy" id="230148"/>
    <lineage>
        <taxon>Eukaryota</taxon>
        <taxon>Metazoa</taxon>
        <taxon>Chordata</taxon>
        <taxon>Craniata</taxon>
        <taxon>Vertebrata</taxon>
        <taxon>Euteleostomi</taxon>
        <taxon>Actinopterygii</taxon>
        <taxon>Neopterygii</taxon>
        <taxon>Teleostei</taxon>
        <taxon>Neoteleostei</taxon>
        <taxon>Acanthomorphata</taxon>
        <taxon>Eupercaria</taxon>
        <taxon>Perciformes</taxon>
        <taxon>Cottioidei</taxon>
        <taxon>Cottales</taxon>
        <taxon>Liparidae</taxon>
        <taxon>Liparis</taxon>
    </lineage>
</organism>
<keyword evidence="3" id="KW-1185">Reference proteome</keyword>